<accession>A0A511JJI3</accession>
<dbReference type="EMBL" id="BJWH01000006">
    <property type="protein sequence ID" value="GEL98049.1"/>
    <property type="molecule type" value="Genomic_DNA"/>
</dbReference>
<evidence type="ECO:0000313" key="2">
    <source>
        <dbReference type="Proteomes" id="UP000321049"/>
    </source>
</evidence>
<gene>
    <name evidence="1" type="ORF">CTE05_15960</name>
</gene>
<sequence length="113" mass="11922">MPGAPNRSIAVALLDWCEPQPPTAASIAGAGVLDWGHAHVKTVRESGGALVGHRPLELDGGLAGLIGGDDLDPMVGSTWGYLFIEDLAHARFGRHFPEEPLVALERPPVLDAR</sequence>
<dbReference type="RefSeq" id="WP_186814780.1">
    <property type="nucleotide sequence ID" value="NZ_BJWH01000006.1"/>
</dbReference>
<protein>
    <submittedName>
        <fullName evidence="1">Uncharacterized protein</fullName>
    </submittedName>
</protein>
<reference evidence="1 2" key="1">
    <citation type="submission" date="2019-07" db="EMBL/GenBank/DDBJ databases">
        <title>Whole genome shotgun sequence of Cellulomonas terrae NBRC 100819.</title>
        <authorList>
            <person name="Hosoyama A."/>
            <person name="Uohara A."/>
            <person name="Ohji S."/>
            <person name="Ichikawa N."/>
        </authorList>
    </citation>
    <scope>NUCLEOTIDE SEQUENCE [LARGE SCALE GENOMIC DNA]</scope>
    <source>
        <strain evidence="1 2">NBRC 100819</strain>
    </source>
</reference>
<evidence type="ECO:0000313" key="1">
    <source>
        <dbReference type="EMBL" id="GEL98049.1"/>
    </source>
</evidence>
<keyword evidence="2" id="KW-1185">Reference proteome</keyword>
<proteinExistence type="predicted"/>
<dbReference type="AlphaFoldDB" id="A0A511JJI3"/>
<organism evidence="1 2">
    <name type="scientific">Cellulomonas terrae</name>
    <dbReference type="NCBI Taxonomy" id="311234"/>
    <lineage>
        <taxon>Bacteria</taxon>
        <taxon>Bacillati</taxon>
        <taxon>Actinomycetota</taxon>
        <taxon>Actinomycetes</taxon>
        <taxon>Micrococcales</taxon>
        <taxon>Cellulomonadaceae</taxon>
        <taxon>Cellulomonas</taxon>
    </lineage>
</organism>
<name>A0A511JJI3_9CELL</name>
<comment type="caution">
    <text evidence="1">The sequence shown here is derived from an EMBL/GenBank/DDBJ whole genome shotgun (WGS) entry which is preliminary data.</text>
</comment>
<dbReference type="Proteomes" id="UP000321049">
    <property type="component" value="Unassembled WGS sequence"/>
</dbReference>